<reference evidence="3 4" key="2">
    <citation type="submission" date="2016-08" db="EMBL/GenBank/DDBJ databases">
        <title>Pervasive Adenine N6-methylation of Active Genes in Fungi.</title>
        <authorList>
            <consortium name="DOE Joint Genome Institute"/>
            <person name="Mondo S.J."/>
            <person name="Dannebaum R.O."/>
            <person name="Kuo R.C."/>
            <person name="Labutti K."/>
            <person name="Haridas S."/>
            <person name="Kuo A."/>
            <person name="Salamov A."/>
            <person name="Ahrendt S.R."/>
            <person name="Lipzen A."/>
            <person name="Sullivan W."/>
            <person name="Andreopoulos W.B."/>
            <person name="Clum A."/>
            <person name="Lindquist E."/>
            <person name="Daum C."/>
            <person name="Ramamoorthy G.K."/>
            <person name="Gryganskyi A."/>
            <person name="Culley D."/>
            <person name="Magnuson J.K."/>
            <person name="James T.Y."/>
            <person name="O'Malley M.A."/>
            <person name="Stajich J.E."/>
            <person name="Spatafora J.W."/>
            <person name="Visel A."/>
            <person name="Grigoriev I.V."/>
        </authorList>
    </citation>
    <scope>NUCLEOTIDE SEQUENCE [LARGE SCALE GENOMIC DNA]</scope>
    <source>
        <strain evidence="3 4">S4</strain>
    </source>
</reference>
<feature type="transmembrane region" description="Helical" evidence="1">
    <location>
        <begin position="86"/>
        <end position="110"/>
    </location>
</feature>
<dbReference type="GO" id="GO:0016747">
    <property type="term" value="F:acyltransferase activity, transferring groups other than amino-acyl groups"/>
    <property type="evidence" value="ECO:0007669"/>
    <property type="project" value="InterPro"/>
</dbReference>
<sequence length="185" mass="22034">MEQNKINNERKRNYGIDILKMVSMFMVIQLHIIGKSKIVNKNPKDTNFLISYFMLIYAYCAVNLFAMTSGYLIVNTKYSRFKIIPTWLNVSYYAGLINVLFKIIPVLSTYHTVTNIEIIKAYLTPVTSKYYWYFTCYFALYFFIPYINQMLHSIDKKQHKELIITIIFDKFSDSNSFINFYDNKK</sequence>
<comment type="caution">
    <text evidence="3">The sequence shown here is derived from an EMBL/GenBank/DDBJ whole genome shotgun (WGS) entry which is preliminary data.</text>
</comment>
<feature type="transmembrane region" description="Helical" evidence="1">
    <location>
        <begin position="12"/>
        <end position="32"/>
    </location>
</feature>
<evidence type="ECO:0000259" key="2">
    <source>
        <dbReference type="Pfam" id="PF01757"/>
    </source>
</evidence>
<feature type="domain" description="Acyltransferase 3" evidence="2">
    <location>
        <begin position="13"/>
        <end position="153"/>
    </location>
</feature>
<evidence type="ECO:0000256" key="1">
    <source>
        <dbReference type="SAM" id="Phobius"/>
    </source>
</evidence>
<protein>
    <recommendedName>
        <fullName evidence="2">Acyltransferase 3 domain-containing protein</fullName>
    </recommendedName>
</protein>
<dbReference type="Pfam" id="PF01757">
    <property type="entry name" value="Acyl_transf_3"/>
    <property type="match status" value="1"/>
</dbReference>
<evidence type="ECO:0000313" key="4">
    <source>
        <dbReference type="Proteomes" id="UP000193944"/>
    </source>
</evidence>
<feature type="transmembrane region" description="Helical" evidence="1">
    <location>
        <begin position="130"/>
        <end position="147"/>
    </location>
</feature>
<evidence type="ECO:0000313" key="3">
    <source>
        <dbReference type="EMBL" id="ORX78487.1"/>
    </source>
</evidence>
<reference evidence="3 4" key="1">
    <citation type="submission" date="2016-08" db="EMBL/GenBank/DDBJ databases">
        <title>A Parts List for Fungal Cellulosomes Revealed by Comparative Genomics.</title>
        <authorList>
            <consortium name="DOE Joint Genome Institute"/>
            <person name="Haitjema C.H."/>
            <person name="Gilmore S.P."/>
            <person name="Henske J.K."/>
            <person name="Solomon K.V."/>
            <person name="De Groot R."/>
            <person name="Kuo A."/>
            <person name="Mondo S.J."/>
            <person name="Salamov A.A."/>
            <person name="Labutti K."/>
            <person name="Zhao Z."/>
            <person name="Chiniquy J."/>
            <person name="Barry K."/>
            <person name="Brewer H.M."/>
            <person name="Purvine S.O."/>
            <person name="Wright A.T."/>
            <person name="Boxma B."/>
            <person name="Van Alen T."/>
            <person name="Hackstein J.H."/>
            <person name="Baker S.E."/>
            <person name="Grigoriev I.V."/>
            <person name="O'Malley M.A."/>
        </authorList>
    </citation>
    <scope>NUCLEOTIDE SEQUENCE [LARGE SCALE GENOMIC DNA]</scope>
    <source>
        <strain evidence="3 4">S4</strain>
    </source>
</reference>
<name>A0A1Y1WY42_9FUNG</name>
<keyword evidence="1" id="KW-1133">Transmembrane helix</keyword>
<organism evidence="3 4">
    <name type="scientific">Anaeromyces robustus</name>
    <dbReference type="NCBI Taxonomy" id="1754192"/>
    <lineage>
        <taxon>Eukaryota</taxon>
        <taxon>Fungi</taxon>
        <taxon>Fungi incertae sedis</taxon>
        <taxon>Chytridiomycota</taxon>
        <taxon>Chytridiomycota incertae sedis</taxon>
        <taxon>Neocallimastigomycetes</taxon>
        <taxon>Neocallimastigales</taxon>
        <taxon>Neocallimastigaceae</taxon>
        <taxon>Anaeromyces</taxon>
    </lineage>
</organism>
<dbReference type="AlphaFoldDB" id="A0A1Y1WY42"/>
<proteinExistence type="predicted"/>
<dbReference type="OrthoDB" id="2145857at2759"/>
<feature type="transmembrane region" description="Helical" evidence="1">
    <location>
        <begin position="52"/>
        <end position="74"/>
    </location>
</feature>
<dbReference type="EMBL" id="MCFG01000208">
    <property type="protein sequence ID" value="ORX78487.1"/>
    <property type="molecule type" value="Genomic_DNA"/>
</dbReference>
<dbReference type="InterPro" id="IPR002656">
    <property type="entry name" value="Acyl_transf_3_dom"/>
</dbReference>
<keyword evidence="1" id="KW-0472">Membrane</keyword>
<gene>
    <name evidence="3" type="ORF">BCR32DRAFT_270054</name>
</gene>
<keyword evidence="4" id="KW-1185">Reference proteome</keyword>
<keyword evidence="1" id="KW-0812">Transmembrane</keyword>
<accession>A0A1Y1WY42</accession>
<dbReference type="Proteomes" id="UP000193944">
    <property type="component" value="Unassembled WGS sequence"/>
</dbReference>